<dbReference type="SUPFAM" id="SSF53474">
    <property type="entry name" value="alpha/beta-Hydrolases"/>
    <property type="match status" value="1"/>
</dbReference>
<evidence type="ECO:0000313" key="3">
    <source>
        <dbReference type="Proteomes" id="UP001218788"/>
    </source>
</evidence>
<dbReference type="EMBL" id="JAQQXP010000002">
    <property type="protein sequence ID" value="MDC8832134.1"/>
    <property type="molecule type" value="Genomic_DNA"/>
</dbReference>
<protein>
    <submittedName>
        <fullName evidence="2">Alpha/beta fold hydrolase</fullName>
    </submittedName>
</protein>
<dbReference type="Gene3D" id="3.40.50.1820">
    <property type="entry name" value="alpha/beta hydrolase"/>
    <property type="match status" value="1"/>
</dbReference>
<name>A0ABT5L6U1_9ALTE</name>
<reference evidence="2 3" key="1">
    <citation type="submission" date="2022-10" db="EMBL/GenBank/DDBJ databases">
        <title>Alteromonas sp. chi3 Genome sequencing.</title>
        <authorList>
            <person name="Park S."/>
        </authorList>
    </citation>
    <scope>NUCLEOTIDE SEQUENCE [LARGE SCALE GENOMIC DNA]</scope>
    <source>
        <strain evidence="3">chi3</strain>
    </source>
</reference>
<dbReference type="InterPro" id="IPR022742">
    <property type="entry name" value="Hydrolase_4"/>
</dbReference>
<sequence length="325" mass="36354">MNNQPYYLSSEEHLATTFREQIEPFWQQHVTQGNFAGVAGIRVNYAYCIPKNAGYSVLISSGRIESLLKYKEVIYEFYRNNVAVFIVDHRGQGLSGRMSGNPHHGYVDHFDEYVDDLCWFIDNVVTPRQRGALHLLCHSMGAAIGALTILAKPDCFARAVFCAPMFGIRPALPGWLAAILIGLSRLYNSLPGTKGYFFGQRDYHADAFGCNRLTSSETRYQLFRTLYSQQPEIQLGGVTPQWLAAASNAMWDIEHHAAKIHLPALVFSAQNDTVVDNQRQARVAAHMPGAEFVSVAGARHEILIECDAIRQPVIQRILSFFSAGQ</sequence>
<gene>
    <name evidence="2" type="ORF">OIK42_15345</name>
</gene>
<dbReference type="PANTHER" id="PTHR11614">
    <property type="entry name" value="PHOSPHOLIPASE-RELATED"/>
    <property type="match status" value="1"/>
</dbReference>
<dbReference type="RefSeq" id="WP_273641929.1">
    <property type="nucleotide sequence ID" value="NZ_JAQQXP010000002.1"/>
</dbReference>
<proteinExistence type="predicted"/>
<dbReference type="Pfam" id="PF12146">
    <property type="entry name" value="Hydrolase_4"/>
    <property type="match status" value="1"/>
</dbReference>
<keyword evidence="3" id="KW-1185">Reference proteome</keyword>
<dbReference type="GO" id="GO:0016787">
    <property type="term" value="F:hydrolase activity"/>
    <property type="evidence" value="ECO:0007669"/>
    <property type="project" value="UniProtKB-KW"/>
</dbReference>
<dbReference type="InterPro" id="IPR051044">
    <property type="entry name" value="MAG_DAG_Lipase"/>
</dbReference>
<comment type="caution">
    <text evidence="2">The sequence shown here is derived from an EMBL/GenBank/DDBJ whole genome shotgun (WGS) entry which is preliminary data.</text>
</comment>
<dbReference type="Proteomes" id="UP001218788">
    <property type="component" value="Unassembled WGS sequence"/>
</dbReference>
<organism evidence="2 3">
    <name type="scientific">Alteromonas gilva</name>
    <dbReference type="NCBI Taxonomy" id="2987522"/>
    <lineage>
        <taxon>Bacteria</taxon>
        <taxon>Pseudomonadati</taxon>
        <taxon>Pseudomonadota</taxon>
        <taxon>Gammaproteobacteria</taxon>
        <taxon>Alteromonadales</taxon>
        <taxon>Alteromonadaceae</taxon>
        <taxon>Alteromonas/Salinimonas group</taxon>
        <taxon>Alteromonas</taxon>
    </lineage>
</organism>
<accession>A0ABT5L6U1</accession>
<evidence type="ECO:0000313" key="2">
    <source>
        <dbReference type="EMBL" id="MDC8832134.1"/>
    </source>
</evidence>
<dbReference type="InterPro" id="IPR029058">
    <property type="entry name" value="AB_hydrolase_fold"/>
</dbReference>
<feature type="domain" description="Serine aminopeptidase S33" evidence="1">
    <location>
        <begin position="56"/>
        <end position="307"/>
    </location>
</feature>
<evidence type="ECO:0000259" key="1">
    <source>
        <dbReference type="Pfam" id="PF12146"/>
    </source>
</evidence>
<keyword evidence="2" id="KW-0378">Hydrolase</keyword>